<keyword evidence="2 6" id="KW-0689">Ribosomal protein</keyword>
<dbReference type="InterPro" id="IPR047873">
    <property type="entry name" value="Ribosomal_uL16"/>
</dbReference>
<dbReference type="Gene3D" id="3.90.1170.10">
    <property type="entry name" value="Ribosomal protein L10e/L16"/>
    <property type="match status" value="1"/>
</dbReference>
<dbReference type="EMBL" id="KQ434890">
    <property type="protein sequence ID" value="KZC10441.1"/>
    <property type="molecule type" value="Genomic_DNA"/>
</dbReference>
<dbReference type="SUPFAM" id="SSF54686">
    <property type="entry name" value="Ribosomal protein L16p/L10e"/>
    <property type="match status" value="1"/>
</dbReference>
<dbReference type="AlphaFoldDB" id="A0A154PF20"/>
<dbReference type="PANTHER" id="PTHR12220:SF13">
    <property type="entry name" value="LARGE RIBOSOMAL SUBUNIT PROTEIN UL16M"/>
    <property type="match status" value="1"/>
</dbReference>
<dbReference type="OrthoDB" id="268521at2759"/>
<dbReference type="GO" id="GO:0019843">
    <property type="term" value="F:rRNA binding"/>
    <property type="evidence" value="ECO:0007669"/>
    <property type="project" value="InterPro"/>
</dbReference>
<dbReference type="PANTHER" id="PTHR12220">
    <property type="entry name" value="50S/60S RIBOSOMAL PROTEIN L16"/>
    <property type="match status" value="1"/>
</dbReference>
<protein>
    <recommendedName>
        <fullName evidence="4">Large ribosomal subunit protein uL16m</fullName>
    </recommendedName>
    <alternativeName>
        <fullName evidence="5">39S ribosomal protein L16, mitochondrial</fullName>
    </alternativeName>
</protein>
<proteinExistence type="inferred from homology"/>
<evidence type="ECO:0000256" key="4">
    <source>
        <dbReference type="ARBA" id="ARBA00035302"/>
    </source>
</evidence>
<evidence type="ECO:0000256" key="5">
    <source>
        <dbReference type="ARBA" id="ARBA00035440"/>
    </source>
</evidence>
<dbReference type="InterPro" id="IPR000114">
    <property type="entry name" value="Ribosomal_uL16_bact-type"/>
</dbReference>
<keyword evidence="7" id="KW-1185">Reference proteome</keyword>
<evidence type="ECO:0000256" key="3">
    <source>
        <dbReference type="ARBA" id="ARBA00023274"/>
    </source>
</evidence>
<feature type="non-terminal residue" evidence="6">
    <location>
        <position position="1"/>
    </location>
</feature>
<dbReference type="Pfam" id="PF00252">
    <property type="entry name" value="Ribosomal_L16"/>
    <property type="match status" value="1"/>
</dbReference>
<sequence length="223" mass="26277">LNTKDNQHDSQKLYFTDVEYPERQKLRIIPKVPVYPPGLRPFKMQKKLSLLRGPEEYHNTLLHKQYGVIALGGGRLKFEHLEMIRFMVLRKVIPVHKEAFAIWRIPDLWQPITKKSQGVRMGGGKGNIHHYVTPVKAGQVILEVGGPIEYFEVKKALQLMAKNLPFAARAVSQDIMNKIEMEKKMLKEENLNPWTWKYVIQNNILGCHRWISKYDRRWFNEYI</sequence>
<organism evidence="6 7">
    <name type="scientific">Dufourea novaeangliae</name>
    <name type="common">Sweat bee</name>
    <dbReference type="NCBI Taxonomy" id="178035"/>
    <lineage>
        <taxon>Eukaryota</taxon>
        <taxon>Metazoa</taxon>
        <taxon>Ecdysozoa</taxon>
        <taxon>Arthropoda</taxon>
        <taxon>Hexapoda</taxon>
        <taxon>Insecta</taxon>
        <taxon>Pterygota</taxon>
        <taxon>Neoptera</taxon>
        <taxon>Endopterygota</taxon>
        <taxon>Hymenoptera</taxon>
        <taxon>Apocrita</taxon>
        <taxon>Aculeata</taxon>
        <taxon>Apoidea</taxon>
        <taxon>Anthophila</taxon>
        <taxon>Halictidae</taxon>
        <taxon>Rophitinae</taxon>
        <taxon>Dufourea</taxon>
    </lineage>
</organism>
<evidence type="ECO:0000313" key="7">
    <source>
        <dbReference type="Proteomes" id="UP000076502"/>
    </source>
</evidence>
<dbReference type="Proteomes" id="UP000076502">
    <property type="component" value="Unassembled WGS sequence"/>
</dbReference>
<name>A0A154PF20_DUFNO</name>
<comment type="similarity">
    <text evidence="1">Belongs to the universal ribosomal protein uL16 family.</text>
</comment>
<evidence type="ECO:0000256" key="2">
    <source>
        <dbReference type="ARBA" id="ARBA00022980"/>
    </source>
</evidence>
<dbReference type="GO" id="GO:0005762">
    <property type="term" value="C:mitochondrial large ribosomal subunit"/>
    <property type="evidence" value="ECO:0007669"/>
    <property type="project" value="TreeGrafter"/>
</dbReference>
<dbReference type="GO" id="GO:0003735">
    <property type="term" value="F:structural constituent of ribosome"/>
    <property type="evidence" value="ECO:0007669"/>
    <property type="project" value="InterPro"/>
</dbReference>
<keyword evidence="3" id="KW-0687">Ribonucleoprotein</keyword>
<evidence type="ECO:0000313" key="6">
    <source>
        <dbReference type="EMBL" id="KZC10441.1"/>
    </source>
</evidence>
<dbReference type="InterPro" id="IPR036920">
    <property type="entry name" value="Ribosomal_uL16_sf"/>
</dbReference>
<dbReference type="InterPro" id="IPR016180">
    <property type="entry name" value="Ribosomal_uL16_dom"/>
</dbReference>
<dbReference type="STRING" id="178035.A0A154PF20"/>
<evidence type="ECO:0000256" key="1">
    <source>
        <dbReference type="ARBA" id="ARBA00008931"/>
    </source>
</evidence>
<reference evidence="6 7" key="1">
    <citation type="submission" date="2015-07" db="EMBL/GenBank/DDBJ databases">
        <title>The genome of Dufourea novaeangliae.</title>
        <authorList>
            <person name="Pan H."/>
            <person name="Kapheim K."/>
        </authorList>
    </citation>
    <scope>NUCLEOTIDE SEQUENCE [LARGE SCALE GENOMIC DNA]</scope>
    <source>
        <strain evidence="6">0120121106</strain>
        <tissue evidence="6">Whole body</tissue>
    </source>
</reference>
<dbReference type="GO" id="GO:0032543">
    <property type="term" value="P:mitochondrial translation"/>
    <property type="evidence" value="ECO:0007669"/>
    <property type="project" value="TreeGrafter"/>
</dbReference>
<accession>A0A154PF20</accession>
<gene>
    <name evidence="6" type="ORF">WN55_01870</name>
</gene>
<dbReference type="CDD" id="cd01433">
    <property type="entry name" value="Ribosomal_L16_L10e"/>
    <property type="match status" value="1"/>
</dbReference>